<evidence type="ECO:0000313" key="7">
    <source>
        <dbReference type="EMBL" id="CAH0405577.1"/>
    </source>
</evidence>
<comment type="subcellular location">
    <subcellularLocation>
        <location evidence="6">Cytoplasm</location>
    </subcellularLocation>
    <subcellularLocation>
        <location evidence="6">Nucleus</location>
    </subcellularLocation>
</comment>
<comment type="function">
    <text evidence="4">Non-catalytic component of the proteasome, a multicatalytic proteinase complex which is characterized by its ability to cleave peptides with Arg, Phe, Tyr, Leu, and Glu adjacent to the leaving group at neutral or slightly basic pH. The proteasome has an ATP-dependent proteolytic activity.</text>
</comment>
<protein>
    <recommendedName>
        <fullName evidence="6">Proteasome subunit beta</fullName>
    </recommendedName>
</protein>
<comment type="similarity">
    <text evidence="6">Belongs to the peptidase T1B family.</text>
</comment>
<dbReference type="CDD" id="cd03758">
    <property type="entry name" value="proteasome_beta_type_2"/>
    <property type="match status" value="1"/>
</dbReference>
<organism evidence="7 8">
    <name type="scientific">Chilo suppressalis</name>
    <name type="common">Asiatic rice borer moth</name>
    <dbReference type="NCBI Taxonomy" id="168631"/>
    <lineage>
        <taxon>Eukaryota</taxon>
        <taxon>Metazoa</taxon>
        <taxon>Ecdysozoa</taxon>
        <taxon>Arthropoda</taxon>
        <taxon>Hexapoda</taxon>
        <taxon>Insecta</taxon>
        <taxon>Pterygota</taxon>
        <taxon>Neoptera</taxon>
        <taxon>Endopterygota</taxon>
        <taxon>Lepidoptera</taxon>
        <taxon>Glossata</taxon>
        <taxon>Ditrysia</taxon>
        <taxon>Pyraloidea</taxon>
        <taxon>Crambidae</taxon>
        <taxon>Crambinae</taxon>
        <taxon>Chilo</taxon>
    </lineage>
</organism>
<dbReference type="InterPro" id="IPR023333">
    <property type="entry name" value="Proteasome_suB-type"/>
</dbReference>
<keyword evidence="8" id="KW-1185">Reference proteome</keyword>
<name>A0ABN8BFL2_CHISP</name>
<evidence type="ECO:0000256" key="5">
    <source>
        <dbReference type="ARBA" id="ARBA00026071"/>
    </source>
</evidence>
<keyword evidence="2 6" id="KW-0647">Proteasome</keyword>
<keyword evidence="3 6" id="KW-0539">Nucleus</keyword>
<reference evidence="7" key="1">
    <citation type="submission" date="2021-12" db="EMBL/GenBank/DDBJ databases">
        <authorList>
            <person name="King R."/>
        </authorList>
    </citation>
    <scope>NUCLEOTIDE SEQUENCE</scope>
</reference>
<dbReference type="PANTHER" id="PTHR32194:SF2">
    <property type="entry name" value="PROTEASOME SUBUNIT BETA TYPE-1"/>
    <property type="match status" value="1"/>
</dbReference>
<dbReference type="Proteomes" id="UP001153292">
    <property type="component" value="Chromosome 4"/>
</dbReference>
<dbReference type="EMBL" id="OU963897">
    <property type="protein sequence ID" value="CAH0405577.1"/>
    <property type="molecule type" value="Genomic_DNA"/>
</dbReference>
<dbReference type="PROSITE" id="PS51476">
    <property type="entry name" value="PROTEASOME_BETA_2"/>
    <property type="match status" value="1"/>
</dbReference>
<proteinExistence type="inferred from homology"/>
<dbReference type="PANTHER" id="PTHR32194">
    <property type="entry name" value="METALLOPROTEASE TLDD"/>
    <property type="match status" value="1"/>
</dbReference>
<evidence type="ECO:0000256" key="6">
    <source>
        <dbReference type="RuleBase" id="RU004203"/>
    </source>
</evidence>
<dbReference type="SUPFAM" id="SSF56235">
    <property type="entry name" value="N-terminal nucleophile aminohydrolases (Ntn hydrolases)"/>
    <property type="match status" value="1"/>
</dbReference>
<comment type="subunit">
    <text evidence="5">The 26S proteasome consists of a 20S proteasome core and two 19S regulatory subunits. The 20S proteasome core is composed of 28 subunits that are arranged in four stacked rings, resulting in a barrel-shaped structure. The two end rings are each formed by seven alpha subunits, and the two central rings are each formed by seven beta subunits. The catalytic chamber with the active sites is on the inside of the barrel.</text>
</comment>
<keyword evidence="1 6" id="KW-0963">Cytoplasm</keyword>
<evidence type="ECO:0000256" key="3">
    <source>
        <dbReference type="ARBA" id="ARBA00023242"/>
    </source>
</evidence>
<dbReference type="InterPro" id="IPR029055">
    <property type="entry name" value="Ntn_hydrolases_N"/>
</dbReference>
<evidence type="ECO:0000313" key="8">
    <source>
        <dbReference type="Proteomes" id="UP001153292"/>
    </source>
</evidence>
<dbReference type="Pfam" id="PF00227">
    <property type="entry name" value="Proteasome"/>
    <property type="match status" value="1"/>
</dbReference>
<dbReference type="Gene3D" id="3.60.20.10">
    <property type="entry name" value="Glutamine Phosphoribosylpyrophosphate, subunit 1, domain 1"/>
    <property type="match status" value="1"/>
</dbReference>
<dbReference type="InterPro" id="IPR016050">
    <property type="entry name" value="Proteasome_bsu_CS"/>
</dbReference>
<accession>A0ABN8BFL2</accession>
<evidence type="ECO:0000256" key="4">
    <source>
        <dbReference type="ARBA" id="ARBA00024953"/>
    </source>
</evidence>
<comment type="subunit">
    <text evidence="6">Component of the proteasome complex.</text>
</comment>
<evidence type="ECO:0000256" key="1">
    <source>
        <dbReference type="ARBA" id="ARBA00022490"/>
    </source>
</evidence>
<dbReference type="InterPro" id="IPR001353">
    <property type="entry name" value="Proteasome_sua/b"/>
</dbReference>
<comment type="function">
    <text evidence="6">Component of the proteasome, a multicatalytic proteinase complex which is characterized by its ability to cleave peptides with Arg, Phe, Tyr, Leu, and Glu adjacent to the leaving group at neutral or slightly basic pH. The proteasome has an ATP-dependent proteolytic activity.</text>
</comment>
<sequence>MSSIGISLFQCLLGIQCKDFTMIAADQMNTQSIIVLKNDEDKLHQVSDRLIMGMNGTPGDRLQFAHFIAKNVHLYEMKNGYKLDTAAVVHFTRKNLADGLKGGTPCLVNMLVAGYDDQQGGQLYSLDFLAVCVKVPFASHGYGGLFSLSILDSYYKPTLTEQEAYNVLKMCVKEIHNRLFLNLPNFQVKVVSAQGVKNMPIINPATFVTNS</sequence>
<dbReference type="PROSITE" id="PS00854">
    <property type="entry name" value="PROTEASOME_BETA_1"/>
    <property type="match status" value="1"/>
</dbReference>
<gene>
    <name evidence="7" type="ORF">CHILSU_LOCUS8939</name>
</gene>
<dbReference type="InterPro" id="IPR035206">
    <property type="entry name" value="Proteasome_beta2"/>
</dbReference>
<evidence type="ECO:0000256" key="2">
    <source>
        <dbReference type="ARBA" id="ARBA00022942"/>
    </source>
</evidence>